<evidence type="ECO:0000259" key="1">
    <source>
        <dbReference type="Pfam" id="PF06985"/>
    </source>
</evidence>
<reference evidence="2" key="1">
    <citation type="submission" date="2023-06" db="EMBL/GenBank/DDBJ databases">
        <title>Genome-scale phylogeny and comparative genomics of the fungal order Sordariales.</title>
        <authorList>
            <consortium name="Lawrence Berkeley National Laboratory"/>
            <person name="Hensen N."/>
            <person name="Bonometti L."/>
            <person name="Westerberg I."/>
            <person name="Brannstrom I.O."/>
            <person name="Guillou S."/>
            <person name="Cros-Aarteil S."/>
            <person name="Calhoun S."/>
            <person name="Haridas S."/>
            <person name="Kuo A."/>
            <person name="Mondo S."/>
            <person name="Pangilinan J."/>
            <person name="Riley R."/>
            <person name="Labutti K."/>
            <person name="Andreopoulos B."/>
            <person name="Lipzen A."/>
            <person name="Chen C."/>
            <person name="Yanf M."/>
            <person name="Daum C."/>
            <person name="Ng V."/>
            <person name="Clum A."/>
            <person name="Steindorff A."/>
            <person name="Ohm R."/>
            <person name="Martin F."/>
            <person name="Silar P."/>
            <person name="Natvig D."/>
            <person name="Lalanne C."/>
            <person name="Gautier V."/>
            <person name="Ament-Velasquez S.L."/>
            <person name="Kruys A."/>
            <person name="Hutchinson M.I."/>
            <person name="Powell A.J."/>
            <person name="Barry K."/>
            <person name="Miller A.N."/>
            <person name="Grigoriev I.V."/>
            <person name="Debuchy R."/>
            <person name="Gladieux P."/>
            <person name="Thoren M.H."/>
            <person name="Johannesson H."/>
        </authorList>
    </citation>
    <scope>NUCLEOTIDE SEQUENCE</scope>
    <source>
        <strain evidence="2">SMH4607-1</strain>
    </source>
</reference>
<feature type="non-terminal residue" evidence="2">
    <location>
        <position position="1"/>
    </location>
</feature>
<evidence type="ECO:0000313" key="3">
    <source>
        <dbReference type="Proteomes" id="UP001172102"/>
    </source>
</evidence>
<dbReference type="PANTHER" id="PTHR33112:SF16">
    <property type="entry name" value="HETEROKARYON INCOMPATIBILITY DOMAIN-CONTAINING PROTEIN"/>
    <property type="match status" value="1"/>
</dbReference>
<organism evidence="2 3">
    <name type="scientific">Lasiosphaeris hirsuta</name>
    <dbReference type="NCBI Taxonomy" id="260670"/>
    <lineage>
        <taxon>Eukaryota</taxon>
        <taxon>Fungi</taxon>
        <taxon>Dikarya</taxon>
        <taxon>Ascomycota</taxon>
        <taxon>Pezizomycotina</taxon>
        <taxon>Sordariomycetes</taxon>
        <taxon>Sordariomycetidae</taxon>
        <taxon>Sordariales</taxon>
        <taxon>Lasiosphaeriaceae</taxon>
        <taxon>Lasiosphaeris</taxon>
    </lineage>
</organism>
<accession>A0AA40E1F3</accession>
<dbReference type="AlphaFoldDB" id="A0AA40E1F3"/>
<evidence type="ECO:0000313" key="2">
    <source>
        <dbReference type="EMBL" id="KAK0724384.1"/>
    </source>
</evidence>
<protein>
    <recommendedName>
        <fullName evidence="1">Heterokaryon incompatibility domain-containing protein</fullName>
    </recommendedName>
</protein>
<dbReference type="Proteomes" id="UP001172102">
    <property type="component" value="Unassembled WGS sequence"/>
</dbReference>
<sequence length="85" mass="9524">GELGQKRNLTTTKETYNIRTAGTPISDLPMTIRQAVWVTRRLGRKYIWVDSLCIIQDDTSDWEAEALKMATVYAMAAVTIVAFSA</sequence>
<dbReference type="Pfam" id="PF06985">
    <property type="entry name" value="HET"/>
    <property type="match status" value="1"/>
</dbReference>
<dbReference type="InterPro" id="IPR010730">
    <property type="entry name" value="HET"/>
</dbReference>
<dbReference type="PANTHER" id="PTHR33112">
    <property type="entry name" value="DOMAIN PROTEIN, PUTATIVE-RELATED"/>
    <property type="match status" value="1"/>
</dbReference>
<keyword evidence="3" id="KW-1185">Reference proteome</keyword>
<feature type="domain" description="Heterokaryon incompatibility" evidence="1">
    <location>
        <begin position="12"/>
        <end position="84"/>
    </location>
</feature>
<gene>
    <name evidence="2" type="ORF">B0H67DRAFT_473649</name>
</gene>
<name>A0AA40E1F3_9PEZI</name>
<comment type="caution">
    <text evidence="2">The sequence shown here is derived from an EMBL/GenBank/DDBJ whole genome shotgun (WGS) entry which is preliminary data.</text>
</comment>
<feature type="non-terminal residue" evidence="2">
    <location>
        <position position="85"/>
    </location>
</feature>
<proteinExistence type="predicted"/>
<dbReference type="EMBL" id="JAUKUA010000002">
    <property type="protein sequence ID" value="KAK0724384.1"/>
    <property type="molecule type" value="Genomic_DNA"/>
</dbReference>